<dbReference type="AlphaFoldDB" id="A0A9P4PDB4"/>
<dbReference type="EMBL" id="MU001506">
    <property type="protein sequence ID" value="KAF2440954.1"/>
    <property type="molecule type" value="Genomic_DNA"/>
</dbReference>
<feature type="region of interest" description="Disordered" evidence="1">
    <location>
        <begin position="1"/>
        <end position="60"/>
    </location>
</feature>
<evidence type="ECO:0000313" key="2">
    <source>
        <dbReference type="EMBL" id="KAF2440954.1"/>
    </source>
</evidence>
<gene>
    <name evidence="2" type="ORF">P171DRAFT_446886</name>
</gene>
<dbReference type="Proteomes" id="UP000799764">
    <property type="component" value="Unassembled WGS sequence"/>
</dbReference>
<feature type="compositionally biased region" description="Polar residues" evidence="1">
    <location>
        <begin position="1"/>
        <end position="43"/>
    </location>
</feature>
<evidence type="ECO:0000256" key="1">
    <source>
        <dbReference type="SAM" id="MobiDB-lite"/>
    </source>
</evidence>
<comment type="caution">
    <text evidence="2">The sequence shown here is derived from an EMBL/GenBank/DDBJ whole genome shotgun (WGS) entry which is preliminary data.</text>
</comment>
<reference evidence="2" key="1">
    <citation type="journal article" date="2020" name="Stud. Mycol.">
        <title>101 Dothideomycetes genomes: a test case for predicting lifestyles and emergence of pathogens.</title>
        <authorList>
            <person name="Haridas S."/>
            <person name="Albert R."/>
            <person name="Binder M."/>
            <person name="Bloem J."/>
            <person name="Labutti K."/>
            <person name="Salamov A."/>
            <person name="Andreopoulos B."/>
            <person name="Baker S."/>
            <person name="Barry K."/>
            <person name="Bills G."/>
            <person name="Bluhm B."/>
            <person name="Cannon C."/>
            <person name="Castanera R."/>
            <person name="Culley D."/>
            <person name="Daum C."/>
            <person name="Ezra D."/>
            <person name="Gonzalez J."/>
            <person name="Henrissat B."/>
            <person name="Kuo A."/>
            <person name="Liang C."/>
            <person name="Lipzen A."/>
            <person name="Lutzoni F."/>
            <person name="Magnuson J."/>
            <person name="Mondo S."/>
            <person name="Nolan M."/>
            <person name="Ohm R."/>
            <person name="Pangilinan J."/>
            <person name="Park H.-J."/>
            <person name="Ramirez L."/>
            <person name="Alfaro M."/>
            <person name="Sun H."/>
            <person name="Tritt A."/>
            <person name="Yoshinaga Y."/>
            <person name="Zwiers L.-H."/>
            <person name="Turgeon B."/>
            <person name="Goodwin S."/>
            <person name="Spatafora J."/>
            <person name="Crous P."/>
            <person name="Grigoriev I."/>
        </authorList>
    </citation>
    <scope>NUCLEOTIDE SEQUENCE</scope>
    <source>
        <strain evidence="2">CBS 690.94</strain>
    </source>
</reference>
<organism evidence="2 3">
    <name type="scientific">Karstenula rhodostoma CBS 690.94</name>
    <dbReference type="NCBI Taxonomy" id="1392251"/>
    <lineage>
        <taxon>Eukaryota</taxon>
        <taxon>Fungi</taxon>
        <taxon>Dikarya</taxon>
        <taxon>Ascomycota</taxon>
        <taxon>Pezizomycotina</taxon>
        <taxon>Dothideomycetes</taxon>
        <taxon>Pleosporomycetidae</taxon>
        <taxon>Pleosporales</taxon>
        <taxon>Massarineae</taxon>
        <taxon>Didymosphaeriaceae</taxon>
        <taxon>Karstenula</taxon>
    </lineage>
</organism>
<name>A0A9P4PDB4_9PLEO</name>
<sequence length="230" mass="25195">MSTPSTPSKNAATGKSPRSTEGTPQKQASSTTSMPVKSSNSPASKRDKSASATSDAEIPQLALEVPAYFTPIERKRTPANSDHRASISTYSHSHAPTYVSSPASLVNQQLKKLPPLYTAALPAKDPNQREPGVLPTTDIVDRLRNPDRALYIENGTKVKMGWEGLMYICGAENFKTKEENGKKRRYVNKDTELYMHGLSMGVPKPVYDWLCSDPAAEEMVFDASIFESLD</sequence>
<protein>
    <submittedName>
        <fullName evidence="2">Uncharacterized protein</fullName>
    </submittedName>
</protein>
<accession>A0A9P4PDB4</accession>
<proteinExistence type="predicted"/>
<keyword evidence="3" id="KW-1185">Reference proteome</keyword>
<dbReference type="OrthoDB" id="3789496at2759"/>
<evidence type="ECO:0000313" key="3">
    <source>
        <dbReference type="Proteomes" id="UP000799764"/>
    </source>
</evidence>